<evidence type="ECO:0000313" key="16">
    <source>
        <dbReference type="Proteomes" id="UP000615760"/>
    </source>
</evidence>
<evidence type="ECO:0000313" key="15">
    <source>
        <dbReference type="EMBL" id="GGB84328.1"/>
    </source>
</evidence>
<organism evidence="15 16">
    <name type="scientific">Flavobacterium suaedae</name>
    <dbReference type="NCBI Taxonomy" id="1767027"/>
    <lineage>
        <taxon>Bacteria</taxon>
        <taxon>Pseudomonadati</taxon>
        <taxon>Bacteroidota</taxon>
        <taxon>Flavobacteriia</taxon>
        <taxon>Flavobacteriales</taxon>
        <taxon>Flavobacteriaceae</taxon>
        <taxon>Flavobacterium</taxon>
    </lineage>
</organism>
<evidence type="ECO:0000256" key="11">
    <source>
        <dbReference type="RuleBase" id="RU003357"/>
    </source>
</evidence>
<feature type="domain" description="TonB-dependent receptor-like beta-barrel" evidence="13">
    <location>
        <begin position="323"/>
        <end position="830"/>
    </location>
</feature>
<dbReference type="Gene3D" id="2.40.170.20">
    <property type="entry name" value="TonB-dependent receptor, beta-barrel domain"/>
    <property type="match status" value="1"/>
</dbReference>
<feature type="chain" id="PRO_5047085429" evidence="12">
    <location>
        <begin position="23"/>
        <end position="877"/>
    </location>
</feature>
<proteinExistence type="inferred from homology"/>
<dbReference type="InterPro" id="IPR036942">
    <property type="entry name" value="Beta-barrel_TonB_sf"/>
</dbReference>
<comment type="similarity">
    <text evidence="10 11">Belongs to the TonB-dependent receptor family.</text>
</comment>
<evidence type="ECO:0000256" key="7">
    <source>
        <dbReference type="ARBA" id="ARBA00023136"/>
    </source>
</evidence>
<keyword evidence="8 15" id="KW-0675">Receptor</keyword>
<dbReference type="RefSeq" id="WP_188621695.1">
    <property type="nucleotide sequence ID" value="NZ_BMJE01000007.1"/>
</dbReference>
<keyword evidence="2 10" id="KW-0813">Transport</keyword>
<gene>
    <name evidence="15" type="ORF">GCM10007424_25450</name>
</gene>
<keyword evidence="5 12" id="KW-0732">Signal</keyword>
<evidence type="ECO:0000256" key="10">
    <source>
        <dbReference type="PROSITE-ProRule" id="PRU01360"/>
    </source>
</evidence>
<dbReference type="InterPro" id="IPR039426">
    <property type="entry name" value="TonB-dep_rcpt-like"/>
</dbReference>
<dbReference type="Proteomes" id="UP000615760">
    <property type="component" value="Unassembled WGS sequence"/>
</dbReference>
<evidence type="ECO:0000256" key="12">
    <source>
        <dbReference type="SAM" id="SignalP"/>
    </source>
</evidence>
<dbReference type="InterPro" id="IPR000531">
    <property type="entry name" value="Beta-barrel_TonB"/>
</dbReference>
<evidence type="ECO:0000256" key="5">
    <source>
        <dbReference type="ARBA" id="ARBA00022729"/>
    </source>
</evidence>
<reference evidence="16" key="1">
    <citation type="journal article" date="2019" name="Int. J. Syst. Evol. Microbiol.">
        <title>The Global Catalogue of Microorganisms (GCM) 10K type strain sequencing project: providing services to taxonomists for standard genome sequencing and annotation.</title>
        <authorList>
            <consortium name="The Broad Institute Genomics Platform"/>
            <consortium name="The Broad Institute Genome Sequencing Center for Infectious Disease"/>
            <person name="Wu L."/>
            <person name="Ma J."/>
        </authorList>
    </citation>
    <scope>NUCLEOTIDE SEQUENCE [LARGE SCALE GENOMIC DNA]</scope>
    <source>
        <strain evidence="16">CGMCC 1.15461</strain>
    </source>
</reference>
<evidence type="ECO:0000256" key="6">
    <source>
        <dbReference type="ARBA" id="ARBA00023077"/>
    </source>
</evidence>
<keyword evidence="6 11" id="KW-0798">TonB box</keyword>
<dbReference type="EMBL" id="BMJE01000007">
    <property type="protein sequence ID" value="GGB84328.1"/>
    <property type="molecule type" value="Genomic_DNA"/>
</dbReference>
<keyword evidence="7 10" id="KW-0472">Membrane</keyword>
<dbReference type="Pfam" id="PF07715">
    <property type="entry name" value="Plug"/>
    <property type="match status" value="1"/>
</dbReference>
<feature type="signal peptide" evidence="12">
    <location>
        <begin position="1"/>
        <end position="22"/>
    </location>
</feature>
<keyword evidence="16" id="KW-1185">Reference proteome</keyword>
<evidence type="ECO:0000256" key="2">
    <source>
        <dbReference type="ARBA" id="ARBA00022448"/>
    </source>
</evidence>
<dbReference type="SUPFAM" id="SSF49464">
    <property type="entry name" value="Carboxypeptidase regulatory domain-like"/>
    <property type="match status" value="1"/>
</dbReference>
<evidence type="ECO:0000256" key="3">
    <source>
        <dbReference type="ARBA" id="ARBA00022452"/>
    </source>
</evidence>
<feature type="domain" description="TonB-dependent receptor plug" evidence="14">
    <location>
        <begin position="123"/>
        <end position="231"/>
    </location>
</feature>
<evidence type="ECO:0000256" key="4">
    <source>
        <dbReference type="ARBA" id="ARBA00022692"/>
    </source>
</evidence>
<dbReference type="Gene3D" id="2.60.40.1120">
    <property type="entry name" value="Carboxypeptidase-like, regulatory domain"/>
    <property type="match status" value="1"/>
</dbReference>
<evidence type="ECO:0000256" key="8">
    <source>
        <dbReference type="ARBA" id="ARBA00023170"/>
    </source>
</evidence>
<dbReference type="InterPro" id="IPR008969">
    <property type="entry name" value="CarboxyPept-like_regulatory"/>
</dbReference>
<dbReference type="InterPro" id="IPR037066">
    <property type="entry name" value="Plug_dom_sf"/>
</dbReference>
<dbReference type="Gene3D" id="2.170.130.10">
    <property type="entry name" value="TonB-dependent receptor, plug domain"/>
    <property type="match status" value="1"/>
</dbReference>
<evidence type="ECO:0000259" key="13">
    <source>
        <dbReference type="Pfam" id="PF00593"/>
    </source>
</evidence>
<accession>A0ABQ1K4P1</accession>
<evidence type="ECO:0000259" key="14">
    <source>
        <dbReference type="Pfam" id="PF07715"/>
    </source>
</evidence>
<evidence type="ECO:0000256" key="1">
    <source>
        <dbReference type="ARBA" id="ARBA00004571"/>
    </source>
</evidence>
<dbReference type="InterPro" id="IPR012910">
    <property type="entry name" value="Plug_dom"/>
</dbReference>
<dbReference type="SUPFAM" id="SSF56935">
    <property type="entry name" value="Porins"/>
    <property type="match status" value="1"/>
</dbReference>
<comment type="caution">
    <text evidence="15">The sequence shown here is derived from an EMBL/GenBank/DDBJ whole genome shotgun (WGS) entry which is preliminary data.</text>
</comment>
<evidence type="ECO:0000256" key="9">
    <source>
        <dbReference type="ARBA" id="ARBA00023237"/>
    </source>
</evidence>
<dbReference type="PROSITE" id="PS52016">
    <property type="entry name" value="TONB_DEPENDENT_REC_3"/>
    <property type="match status" value="1"/>
</dbReference>
<comment type="subcellular location">
    <subcellularLocation>
        <location evidence="1 10">Cell outer membrane</location>
        <topology evidence="1 10">Multi-pass membrane protein</topology>
    </subcellularLocation>
</comment>
<dbReference type="Pfam" id="PF00593">
    <property type="entry name" value="TonB_dep_Rec_b-barrel"/>
    <property type="match status" value="1"/>
</dbReference>
<dbReference type="PANTHER" id="PTHR30069:SF29">
    <property type="entry name" value="HEMOGLOBIN AND HEMOGLOBIN-HAPTOGLOBIN-BINDING PROTEIN 1-RELATED"/>
    <property type="match status" value="1"/>
</dbReference>
<name>A0ABQ1K4P1_9FLAO</name>
<keyword evidence="9 10" id="KW-0998">Cell outer membrane</keyword>
<protein>
    <submittedName>
        <fullName evidence="15">TonB-dependent receptor</fullName>
    </submittedName>
</protein>
<dbReference type="PANTHER" id="PTHR30069">
    <property type="entry name" value="TONB-DEPENDENT OUTER MEMBRANE RECEPTOR"/>
    <property type="match status" value="1"/>
</dbReference>
<keyword evidence="3 10" id="KW-1134">Transmembrane beta strand</keyword>
<dbReference type="Pfam" id="PF13715">
    <property type="entry name" value="CarbopepD_reg_2"/>
    <property type="match status" value="1"/>
</dbReference>
<sequence length="877" mass="97645">MRKTTQLLLFVSMLFVSAFTMAQERITGKVTDGQAPLTAASITVKGTADSVTANTDGMFTVTTDKTSGELVVSFIGFDSKVIPFTITPGQTLDVGTIALTENAEELEAIVIVGRGVIDLEQDRRTPVAVSNISQREIKLKSGQNDFTEVMKNTPSIYVASQAGGFGDTQMYVRGFDQTNTAFLLNGQPINGMEDGNMYWSNWSGMTDVANSVQVQRGLGSSKLAISSVGGTVNIVTKATEMRRGGFAQSMIGNDDYQKTTVGYSTGLMENGFGVSTMLTKWSGDGYNRGTFGEGYNYFISLGYKANEKHLFNFLLFGAPQWHDQNFTKSISDYLKYGRKYNNNYGFLDGDYLTERRNYYHKPVLNLNWDFDINEAMELSTVLYASFGRGGGTGNWGNGRVRTDDDHIDFNAIRDNNMMLPGRIGTVSRNDGEKAYAIRNSVNNHAWYGVISNFNHEINDEFSYNVGLDVRNYKGTHYREISNLLGLSGFEVTDNVQYPNGYVVTETYSPNPWSAFTNDPAANQKVNYDYEERITYGGVFGQAEYATDDFSVFVQGAVSTQSHIRWDYFQYTAAEEESETVNNEGFNIKGGASYNIAEGHTVFANAGYYSRQPYHDNIYLNYGNDVNPLTENEKITGLEAGYRFRSAYFNADLNAYRTSWKDRVTTNTNVADDGTELFYNNTGVSQLHQGIELEFMAKPLSVLDVKGFLSLGNWEYDDNVYKRVFDENQNLVADGEYQLNGNDVIGEVVEEVDGGKVGGGAQTTFGLGAVYRVAKGLSIDADWRNYDNLYSTAVVKDNVELPSYDLVDAGVTYTMNFVKSSLTFRVNIYNVFDEVYLSQLSTADAVEEGSVTYKGVNVSNRGYFGNGRTWNFSMRYNF</sequence>
<keyword evidence="4 10" id="KW-0812">Transmembrane</keyword>